<dbReference type="InterPro" id="IPR006600">
    <property type="entry name" value="HTH_CenpB_DNA-bd_dom"/>
</dbReference>
<evidence type="ECO:0000256" key="1">
    <source>
        <dbReference type="ARBA" id="ARBA00023125"/>
    </source>
</evidence>
<dbReference type="Pfam" id="PF03221">
    <property type="entry name" value="HTH_Tnp_Tc5"/>
    <property type="match status" value="1"/>
</dbReference>
<dbReference type="RefSeq" id="XP_002736427.2">
    <property type="nucleotide sequence ID" value="XM_002736381.2"/>
</dbReference>
<reference evidence="4" key="1">
    <citation type="submission" date="2025-08" db="UniProtKB">
        <authorList>
            <consortium name="RefSeq"/>
        </authorList>
    </citation>
    <scope>IDENTIFICATION</scope>
    <source>
        <tissue evidence="4">Testes</tissue>
    </source>
</reference>
<dbReference type="Pfam" id="PF03184">
    <property type="entry name" value="DDE_1"/>
    <property type="match status" value="1"/>
</dbReference>
<protein>
    <submittedName>
        <fullName evidence="4">Tigger transposable element-derived protein 4-like</fullName>
    </submittedName>
</protein>
<gene>
    <name evidence="4" type="primary">LOC100370911</name>
</gene>
<name>A0ABM0GSI8_SACKO</name>
<evidence type="ECO:0000259" key="2">
    <source>
        <dbReference type="PROSITE" id="PS51253"/>
    </source>
</evidence>
<feature type="domain" description="HTH CENPB-type" evidence="2">
    <location>
        <begin position="1"/>
        <end position="48"/>
    </location>
</feature>
<dbReference type="GeneID" id="100370911"/>
<sequence>MARKIPVSGPLMQERALSFASDLGVDDFKASNGWLDSFRKRHNVVFSMTGESGDVNNEIVEQWKDKLPSLLDGYEPRDIYNMDETGLFYRATMNKTLFVKGEQCRGGKKSKERLTVMLCANMVGDKEKPLVIGKSTKPRCFKNIKSKNLSVDYYANKKAWMNSKIFEDWLCKFDRKMRRQGRKILLFADNAPSHPTINLKNIKLQFLPANTTSKSQLMDQGIIQTTKLKYRKRQLRHIV</sequence>
<accession>A0ABM0GSI8</accession>
<dbReference type="SUPFAM" id="SSF46689">
    <property type="entry name" value="Homeodomain-like"/>
    <property type="match status" value="1"/>
</dbReference>
<evidence type="ECO:0000313" key="3">
    <source>
        <dbReference type="Proteomes" id="UP000694865"/>
    </source>
</evidence>
<dbReference type="Proteomes" id="UP000694865">
    <property type="component" value="Unplaced"/>
</dbReference>
<organism evidence="3 4">
    <name type="scientific">Saccoglossus kowalevskii</name>
    <name type="common">Acorn worm</name>
    <dbReference type="NCBI Taxonomy" id="10224"/>
    <lineage>
        <taxon>Eukaryota</taxon>
        <taxon>Metazoa</taxon>
        <taxon>Hemichordata</taxon>
        <taxon>Enteropneusta</taxon>
        <taxon>Harrimaniidae</taxon>
        <taxon>Saccoglossus</taxon>
    </lineage>
</organism>
<dbReference type="PANTHER" id="PTHR19303:SF73">
    <property type="entry name" value="PROTEIN PDC2"/>
    <property type="match status" value="1"/>
</dbReference>
<dbReference type="SMART" id="SM00674">
    <property type="entry name" value="CENPB"/>
    <property type="match status" value="1"/>
</dbReference>
<keyword evidence="3" id="KW-1185">Reference proteome</keyword>
<keyword evidence="1" id="KW-0238">DNA-binding</keyword>
<dbReference type="InterPro" id="IPR009057">
    <property type="entry name" value="Homeodomain-like_sf"/>
</dbReference>
<dbReference type="PROSITE" id="PS51253">
    <property type="entry name" value="HTH_CENPB"/>
    <property type="match status" value="1"/>
</dbReference>
<evidence type="ECO:0000313" key="4">
    <source>
        <dbReference type="RefSeq" id="XP_002736427.2"/>
    </source>
</evidence>
<dbReference type="Gene3D" id="1.10.10.60">
    <property type="entry name" value="Homeodomain-like"/>
    <property type="match status" value="1"/>
</dbReference>
<proteinExistence type="predicted"/>
<dbReference type="PANTHER" id="PTHR19303">
    <property type="entry name" value="TRANSPOSON"/>
    <property type="match status" value="1"/>
</dbReference>
<dbReference type="InterPro" id="IPR004875">
    <property type="entry name" value="DDE_SF_endonuclease_dom"/>
</dbReference>
<dbReference type="InterPro" id="IPR050863">
    <property type="entry name" value="CenT-Element_Derived"/>
</dbReference>